<evidence type="ECO:0000256" key="11">
    <source>
        <dbReference type="ARBA" id="ARBA00034808"/>
    </source>
</evidence>
<dbReference type="PANTHER" id="PTHR11070">
    <property type="entry name" value="UVRD / RECB / PCRA DNA HELICASE FAMILY MEMBER"/>
    <property type="match status" value="1"/>
</dbReference>
<dbReference type="Pfam" id="PF00580">
    <property type="entry name" value="UvrD-helicase"/>
    <property type="match status" value="1"/>
</dbReference>
<keyword evidence="5 14" id="KW-0347">Helicase</keyword>
<dbReference type="GO" id="GO:0043138">
    <property type="term" value="F:3'-5' DNA helicase activity"/>
    <property type="evidence" value="ECO:0007669"/>
    <property type="project" value="UniProtKB-EC"/>
</dbReference>
<evidence type="ECO:0000256" key="13">
    <source>
        <dbReference type="ARBA" id="ARBA00048988"/>
    </source>
</evidence>
<evidence type="ECO:0000256" key="14">
    <source>
        <dbReference type="PROSITE-ProRule" id="PRU00560"/>
    </source>
</evidence>
<dbReference type="Pfam" id="PF13361">
    <property type="entry name" value="UvrD_C"/>
    <property type="match status" value="1"/>
</dbReference>
<dbReference type="FunFam" id="3.40.50.300:FF:001201">
    <property type="entry name" value="ATP-dependent DNA helicase UvrD2"/>
    <property type="match status" value="1"/>
</dbReference>
<keyword evidence="7" id="KW-0238">DNA-binding</keyword>
<evidence type="ECO:0000256" key="1">
    <source>
        <dbReference type="ARBA" id="ARBA00009922"/>
    </source>
</evidence>
<dbReference type="PROSITE" id="PS51198">
    <property type="entry name" value="UVRD_HELICASE_ATP_BIND"/>
    <property type="match status" value="1"/>
</dbReference>
<dbReference type="InterPro" id="IPR014016">
    <property type="entry name" value="UvrD-like_ATP-bd"/>
</dbReference>
<dbReference type="eggNOG" id="COG0210">
    <property type="taxonomic scope" value="Bacteria"/>
</dbReference>
<evidence type="ECO:0000256" key="5">
    <source>
        <dbReference type="ARBA" id="ARBA00022806"/>
    </source>
</evidence>
<evidence type="ECO:0000256" key="6">
    <source>
        <dbReference type="ARBA" id="ARBA00022840"/>
    </source>
</evidence>
<comment type="similarity">
    <text evidence="1">Belongs to the helicase family. UvrD subfamily.</text>
</comment>
<protein>
    <recommendedName>
        <fullName evidence="11">DNA 3'-5' helicase</fullName>
        <ecNumber evidence="11">5.6.2.4</ecNumber>
    </recommendedName>
    <alternativeName>
        <fullName evidence="12">DNA 3'-5' helicase II</fullName>
    </alternativeName>
</protein>
<dbReference type="EC" id="5.6.2.4" evidence="11"/>
<dbReference type="NCBIfam" id="NF008743">
    <property type="entry name" value="PRK11773.1"/>
    <property type="match status" value="1"/>
</dbReference>
<dbReference type="GO" id="GO:0016887">
    <property type="term" value="F:ATP hydrolysis activity"/>
    <property type="evidence" value="ECO:0007669"/>
    <property type="project" value="RHEA"/>
</dbReference>
<dbReference type="Gene3D" id="3.40.50.300">
    <property type="entry name" value="P-loop containing nucleotide triphosphate hydrolases"/>
    <property type="match status" value="2"/>
</dbReference>
<dbReference type="EMBL" id="CP000934">
    <property type="protein sequence ID" value="ACE83894.1"/>
    <property type="molecule type" value="Genomic_DNA"/>
</dbReference>
<evidence type="ECO:0000313" key="17">
    <source>
        <dbReference type="EMBL" id="ACE83894.1"/>
    </source>
</evidence>
<comment type="catalytic activity">
    <reaction evidence="10">
        <text>Couples ATP hydrolysis with the unwinding of duplex DNA by translocating in the 3'-5' direction.</text>
        <dbReference type="EC" id="5.6.2.4"/>
    </reaction>
</comment>
<comment type="catalytic activity">
    <reaction evidence="13">
        <text>ATP + H2O = ADP + phosphate + H(+)</text>
        <dbReference type="Rhea" id="RHEA:13065"/>
        <dbReference type="ChEBI" id="CHEBI:15377"/>
        <dbReference type="ChEBI" id="CHEBI:15378"/>
        <dbReference type="ChEBI" id="CHEBI:30616"/>
        <dbReference type="ChEBI" id="CHEBI:43474"/>
        <dbReference type="ChEBI" id="CHEBI:456216"/>
        <dbReference type="EC" id="5.6.2.4"/>
    </reaction>
</comment>
<dbReference type="KEGG" id="cja:CJA_3566"/>
<evidence type="ECO:0000256" key="12">
    <source>
        <dbReference type="ARBA" id="ARBA00034923"/>
    </source>
</evidence>
<dbReference type="AlphaFoldDB" id="B3PGX1"/>
<dbReference type="CDD" id="cd17932">
    <property type="entry name" value="DEXQc_UvrD"/>
    <property type="match status" value="1"/>
</dbReference>
<gene>
    <name evidence="17" type="primary">uvrD</name>
    <name evidence="17" type="ordered locus">CJA_3566</name>
</gene>
<dbReference type="Gene3D" id="1.10.10.160">
    <property type="match status" value="1"/>
</dbReference>
<dbReference type="GO" id="GO:0005524">
    <property type="term" value="F:ATP binding"/>
    <property type="evidence" value="ECO:0007669"/>
    <property type="project" value="UniProtKB-UniRule"/>
</dbReference>
<dbReference type="GO" id="GO:0000725">
    <property type="term" value="P:recombinational repair"/>
    <property type="evidence" value="ECO:0007669"/>
    <property type="project" value="TreeGrafter"/>
</dbReference>
<evidence type="ECO:0000313" key="18">
    <source>
        <dbReference type="Proteomes" id="UP000001036"/>
    </source>
</evidence>
<dbReference type="CDD" id="cd18807">
    <property type="entry name" value="SF1_C_UvrD"/>
    <property type="match status" value="1"/>
</dbReference>
<evidence type="ECO:0000256" key="2">
    <source>
        <dbReference type="ARBA" id="ARBA00022741"/>
    </source>
</evidence>
<feature type="domain" description="UvrD-like helicase ATP-binding" evidence="15">
    <location>
        <begin position="36"/>
        <end position="324"/>
    </location>
</feature>
<keyword evidence="9" id="KW-0413">Isomerase</keyword>
<dbReference type="GO" id="GO:0005829">
    <property type="term" value="C:cytosol"/>
    <property type="evidence" value="ECO:0007669"/>
    <property type="project" value="TreeGrafter"/>
</dbReference>
<feature type="binding site" evidence="14">
    <location>
        <begin position="57"/>
        <end position="64"/>
    </location>
    <ligand>
        <name>ATP</name>
        <dbReference type="ChEBI" id="CHEBI:30616"/>
    </ligand>
</feature>
<keyword evidence="3" id="KW-0227">DNA damage</keyword>
<proteinExistence type="inferred from homology"/>
<dbReference type="GO" id="GO:0009314">
    <property type="term" value="P:response to radiation"/>
    <property type="evidence" value="ECO:0007669"/>
    <property type="project" value="UniProtKB-ARBA"/>
</dbReference>
<dbReference type="InterPro" id="IPR027417">
    <property type="entry name" value="P-loop_NTPase"/>
</dbReference>
<evidence type="ECO:0000256" key="9">
    <source>
        <dbReference type="ARBA" id="ARBA00023235"/>
    </source>
</evidence>
<evidence type="ECO:0000256" key="4">
    <source>
        <dbReference type="ARBA" id="ARBA00022801"/>
    </source>
</evidence>
<keyword evidence="18" id="KW-1185">Reference proteome</keyword>
<accession>B3PGX1</accession>
<dbReference type="InterPro" id="IPR014017">
    <property type="entry name" value="DNA_helicase_UvrD-like_C"/>
</dbReference>
<dbReference type="STRING" id="498211.CJA_3566"/>
<sequence>MAICISAQYNFTPRPFRPSPRDLIPVAFMDVSHLLDNLNDAQREAVSAPAGNQLILAGAGSGKTRVLVHRIAWLIQVEQVSPYSIMAVTFTNKAAREMRARLDELFGQSLTDSGSQHINSRAMWVGTFHGLAHRLLKAHWQDAGLPQNFQILDSDDQLRMIKRVYQQLNLDDSKWPHRQAIWYINGQKDEGLRPQHIEETADPFVRTMLSIYRAYEEDCARAGVVDFAELLLRAHELWLNKPHILEHYRQRFPFILVDEFQDTNSVQYAWLRVLAGKESVVTAVGDDDQSIYGWRGAKIENIRQFSEDFPNTQLIRLEQNYRSTGNILHAANAVIAHNYGRLGKDLWTQGAKGEPISLYAAFNEQDEARFIVERIQSWVKQGKAKNTCAILYRSNAQSRVLEEALLREAIPYRIYGGQRFYDRLEIKNAIAYMRLISNRHDDAAFERVINTPTRGIGGKTVDDIRLFAREQGCSLWQACEQIIAQKALSARAANAVQTFLALVQQLARAANDINIHGDTPSLDEIARLVIEDTGLLDFHQSEKGEKGQARGENLQELINACRAFDAEDAEEGVTPLQQFLDTAALDAGETQADEFEDAVQLMTLHSAKGLEFPLVFLAGVEEGLFPHKMSADDPDRLEEERRLAYVGITRAMEKLIITYAETRRMYGSETFNSVSRFVKEIPADCIEEVRLKTAVTRPVSFQRTAAREALVDTGSDTGFKLGQRVSHPIFGEGVILQFEGSGPNAVIQVKFEKIGSKRLVMQYAKLQAI</sequence>
<dbReference type="PANTHER" id="PTHR11070:SF2">
    <property type="entry name" value="ATP-DEPENDENT DNA HELICASE SRS2"/>
    <property type="match status" value="1"/>
</dbReference>
<dbReference type="GO" id="GO:0033202">
    <property type="term" value="C:DNA helicase complex"/>
    <property type="evidence" value="ECO:0007669"/>
    <property type="project" value="TreeGrafter"/>
</dbReference>
<evidence type="ECO:0000256" key="3">
    <source>
        <dbReference type="ARBA" id="ARBA00022763"/>
    </source>
</evidence>
<keyword evidence="2 14" id="KW-0547">Nucleotide-binding</keyword>
<dbReference type="SUPFAM" id="SSF52540">
    <property type="entry name" value="P-loop containing nucleoside triphosphate hydrolases"/>
    <property type="match status" value="1"/>
</dbReference>
<evidence type="ECO:0000259" key="15">
    <source>
        <dbReference type="PROSITE" id="PS51198"/>
    </source>
</evidence>
<feature type="domain" description="UvrD-like helicase C-terminal" evidence="16">
    <location>
        <begin position="325"/>
        <end position="609"/>
    </location>
</feature>
<evidence type="ECO:0000256" key="7">
    <source>
        <dbReference type="ARBA" id="ARBA00023125"/>
    </source>
</evidence>
<keyword evidence="6 14" id="KW-0067">ATP-binding</keyword>
<dbReference type="GO" id="GO:0003677">
    <property type="term" value="F:DNA binding"/>
    <property type="evidence" value="ECO:0007669"/>
    <property type="project" value="UniProtKB-KW"/>
</dbReference>
<dbReference type="HOGENOM" id="CLU_004585_5_2_6"/>
<dbReference type="Gene3D" id="1.10.486.10">
    <property type="entry name" value="PCRA, domain 4"/>
    <property type="match status" value="1"/>
</dbReference>
<dbReference type="InterPro" id="IPR000212">
    <property type="entry name" value="DNA_helicase_UvrD/REP"/>
</dbReference>
<evidence type="ECO:0000256" key="10">
    <source>
        <dbReference type="ARBA" id="ARBA00034617"/>
    </source>
</evidence>
<dbReference type="Pfam" id="PF21196">
    <property type="entry name" value="PcrA_UvrD_tudor"/>
    <property type="match status" value="1"/>
</dbReference>
<dbReference type="PROSITE" id="PS51217">
    <property type="entry name" value="UVRD_HELICASE_CTER"/>
    <property type="match status" value="1"/>
</dbReference>
<name>B3PGX1_CELJU</name>
<evidence type="ECO:0000256" key="8">
    <source>
        <dbReference type="ARBA" id="ARBA00023204"/>
    </source>
</evidence>
<keyword evidence="4 14" id="KW-0378">Hydrolase</keyword>
<organism evidence="17 18">
    <name type="scientific">Cellvibrio japonicus (strain Ueda107)</name>
    <name type="common">Pseudomonas fluorescens subsp. cellulosa</name>
    <dbReference type="NCBI Taxonomy" id="498211"/>
    <lineage>
        <taxon>Bacteria</taxon>
        <taxon>Pseudomonadati</taxon>
        <taxon>Pseudomonadota</taxon>
        <taxon>Gammaproteobacteria</taxon>
        <taxon>Cellvibrionales</taxon>
        <taxon>Cellvibrionaceae</taxon>
        <taxon>Cellvibrio</taxon>
    </lineage>
</organism>
<dbReference type="FunFam" id="1.10.10.160:FF:000001">
    <property type="entry name" value="ATP-dependent DNA helicase"/>
    <property type="match status" value="1"/>
</dbReference>
<evidence type="ECO:0000259" key="16">
    <source>
        <dbReference type="PROSITE" id="PS51217"/>
    </source>
</evidence>
<dbReference type="Proteomes" id="UP000001036">
    <property type="component" value="Chromosome"/>
</dbReference>
<reference evidence="17 18" key="1">
    <citation type="journal article" date="2008" name="J. Bacteriol.">
        <title>Insights into plant cell wall degradation from the genome sequence of the soil bacterium Cellvibrio japonicus.</title>
        <authorList>
            <person name="Deboy R.T."/>
            <person name="Mongodin E.F."/>
            <person name="Fouts D.E."/>
            <person name="Tailford L.E."/>
            <person name="Khouri H."/>
            <person name="Emerson J.B."/>
            <person name="Mohamoud Y."/>
            <person name="Watkins K."/>
            <person name="Henrissat B."/>
            <person name="Gilbert H.J."/>
            <person name="Nelson K.E."/>
        </authorList>
    </citation>
    <scope>NUCLEOTIDE SEQUENCE [LARGE SCALE GENOMIC DNA]</scope>
    <source>
        <strain evidence="17 18">Ueda107</strain>
    </source>
</reference>
<keyword evidence="8" id="KW-0234">DNA repair</keyword>
<dbReference type="InterPro" id="IPR013986">
    <property type="entry name" value="DExx_box_DNA_helicase_dom_sf"/>
</dbReference>